<evidence type="ECO:0000313" key="1">
    <source>
        <dbReference type="EMBL" id="MFC5652363.1"/>
    </source>
</evidence>
<name>A0ABW0W2G5_9BACL</name>
<proteinExistence type="predicted"/>
<evidence type="ECO:0000313" key="2">
    <source>
        <dbReference type="Proteomes" id="UP001596047"/>
    </source>
</evidence>
<comment type="caution">
    <text evidence="1">The sequence shown here is derived from an EMBL/GenBank/DDBJ whole genome shotgun (WGS) entry which is preliminary data.</text>
</comment>
<sequence length="250" mass="28271">MAVKHETELYKPIKAHFEAQGFEVKSEIMHCDLVAIHPLSGATILVEMKKTFNLALLLQGIERLRLGGDVVLAVERNRKKNGAHNQRFGDLTELCRMLGIGFMTVTFFKTKAPVLDILCEPGDPPVRGQRRLRQTRLLNEFRERSGDYNTGGSTGRKLVTAYREKALRIAWAISQHGQLPPRQAAALTQVIRASDILQKDYYGWFERVKRGVYRLKPDGAAAVIEHAEVIETWLKGQASQPILHKGEYKI</sequence>
<dbReference type="RefSeq" id="WP_379191001.1">
    <property type="nucleotide sequence ID" value="NZ_JBHSOW010000096.1"/>
</dbReference>
<gene>
    <name evidence="1" type="ORF">ACFPYJ_25265</name>
</gene>
<accession>A0ABW0W2G5</accession>
<keyword evidence="2" id="KW-1185">Reference proteome</keyword>
<dbReference type="EMBL" id="JBHSOW010000096">
    <property type="protein sequence ID" value="MFC5652363.1"/>
    <property type="molecule type" value="Genomic_DNA"/>
</dbReference>
<dbReference type="Pfam" id="PF09929">
    <property type="entry name" value="DUF2161"/>
    <property type="match status" value="1"/>
</dbReference>
<dbReference type="InterPro" id="IPR018679">
    <property type="entry name" value="DUF2161"/>
</dbReference>
<protein>
    <submittedName>
        <fullName evidence="1">DUF2161 family putative PD-(D/E)XK-type phosphodiesterase</fullName>
    </submittedName>
</protein>
<reference evidence="2" key="1">
    <citation type="journal article" date="2019" name="Int. J. Syst. Evol. Microbiol.">
        <title>The Global Catalogue of Microorganisms (GCM) 10K type strain sequencing project: providing services to taxonomists for standard genome sequencing and annotation.</title>
        <authorList>
            <consortium name="The Broad Institute Genomics Platform"/>
            <consortium name="The Broad Institute Genome Sequencing Center for Infectious Disease"/>
            <person name="Wu L."/>
            <person name="Ma J."/>
        </authorList>
    </citation>
    <scope>NUCLEOTIDE SEQUENCE [LARGE SCALE GENOMIC DNA]</scope>
    <source>
        <strain evidence="2">CGMCC 1.3240</strain>
    </source>
</reference>
<organism evidence="1 2">
    <name type="scientific">Paenibacillus solisilvae</name>
    <dbReference type="NCBI Taxonomy" id="2486751"/>
    <lineage>
        <taxon>Bacteria</taxon>
        <taxon>Bacillati</taxon>
        <taxon>Bacillota</taxon>
        <taxon>Bacilli</taxon>
        <taxon>Bacillales</taxon>
        <taxon>Paenibacillaceae</taxon>
        <taxon>Paenibacillus</taxon>
    </lineage>
</organism>
<dbReference type="Proteomes" id="UP001596047">
    <property type="component" value="Unassembled WGS sequence"/>
</dbReference>